<evidence type="ECO:0000256" key="8">
    <source>
        <dbReference type="ARBA" id="ARBA00023196"/>
    </source>
</evidence>
<keyword evidence="9" id="KW-0066">ATP synthesis</keyword>
<dbReference type="AlphaFoldDB" id="A0A3M0BKY7"/>
<evidence type="ECO:0000256" key="2">
    <source>
        <dbReference type="ARBA" id="ARBA00004170"/>
    </source>
</evidence>
<evidence type="ECO:0000256" key="9">
    <source>
        <dbReference type="ARBA" id="ARBA00023310"/>
    </source>
</evidence>
<keyword evidence="4" id="KW-0813">Transport</keyword>
<name>A0A3M0BKY7_9AQUI</name>
<evidence type="ECO:0000256" key="3">
    <source>
        <dbReference type="ARBA" id="ARBA00007681"/>
    </source>
</evidence>
<dbReference type="Gene3D" id="3.40.1380.10">
    <property type="match status" value="1"/>
</dbReference>
<dbReference type="RefSeq" id="WP_121923021.1">
    <property type="nucleotide sequence ID" value="NZ_REFO01000011.1"/>
</dbReference>
<comment type="caution">
    <text evidence="10">The sequence shown here is derived from an EMBL/GenBank/DDBJ whole genome shotgun (WGS) entry which is preliminary data.</text>
</comment>
<accession>A0A3M0BKY7</accession>
<evidence type="ECO:0000256" key="7">
    <source>
        <dbReference type="ARBA" id="ARBA00023136"/>
    </source>
</evidence>
<dbReference type="PRINTS" id="PR00126">
    <property type="entry name" value="ATPASEGAMMA"/>
</dbReference>
<dbReference type="Pfam" id="PF00231">
    <property type="entry name" value="ATP-synt"/>
    <property type="match status" value="1"/>
</dbReference>
<dbReference type="GO" id="GO:0046933">
    <property type="term" value="F:proton-transporting ATP synthase activity, rotational mechanism"/>
    <property type="evidence" value="ECO:0007669"/>
    <property type="project" value="InterPro"/>
</dbReference>
<dbReference type="Proteomes" id="UP000280842">
    <property type="component" value="Unassembled WGS sequence"/>
</dbReference>
<keyword evidence="8" id="KW-0139">CF(1)</keyword>
<keyword evidence="6" id="KW-0406">Ion transport</keyword>
<dbReference type="EMBL" id="REFO01000011">
    <property type="protein sequence ID" value="RMA97236.1"/>
    <property type="molecule type" value="Genomic_DNA"/>
</dbReference>
<keyword evidence="5" id="KW-0375">Hydrogen ion transport</keyword>
<gene>
    <name evidence="10" type="ORF">CLV39_0893</name>
</gene>
<evidence type="ECO:0000256" key="6">
    <source>
        <dbReference type="ARBA" id="ARBA00023065"/>
    </source>
</evidence>
<evidence type="ECO:0000313" key="11">
    <source>
        <dbReference type="Proteomes" id="UP000280842"/>
    </source>
</evidence>
<dbReference type="OrthoDB" id="9812769at2"/>
<evidence type="ECO:0000256" key="5">
    <source>
        <dbReference type="ARBA" id="ARBA00022781"/>
    </source>
</evidence>
<keyword evidence="11" id="KW-1185">Reference proteome</keyword>
<dbReference type="InterPro" id="IPR000131">
    <property type="entry name" value="ATP_synth_F1_gsu"/>
</dbReference>
<evidence type="ECO:0000256" key="1">
    <source>
        <dbReference type="ARBA" id="ARBA00003456"/>
    </source>
</evidence>
<evidence type="ECO:0000313" key="10">
    <source>
        <dbReference type="EMBL" id="RMA97236.1"/>
    </source>
</evidence>
<comment type="subcellular location">
    <subcellularLocation>
        <location evidence="2">Membrane</location>
        <topology evidence="2">Peripheral membrane protein</topology>
    </subcellularLocation>
</comment>
<comment type="function">
    <text evidence="1">Produces ATP from ADP in the presence of a proton gradient across the membrane. The gamma chain is believed to be important in regulating ATPase activity and the flow of protons through the CF(0) complex.</text>
</comment>
<dbReference type="SUPFAM" id="SSF52943">
    <property type="entry name" value="ATP synthase (F1-ATPase), gamma subunit"/>
    <property type="match status" value="1"/>
</dbReference>
<dbReference type="InterPro" id="IPR035968">
    <property type="entry name" value="ATP_synth_F1_ATPase_gsu"/>
</dbReference>
<dbReference type="PANTHER" id="PTHR11693">
    <property type="entry name" value="ATP SYNTHASE GAMMA CHAIN"/>
    <property type="match status" value="1"/>
</dbReference>
<protein>
    <submittedName>
        <fullName evidence="10">ATP synthase F1 gamma subunit</fullName>
    </submittedName>
</protein>
<proteinExistence type="inferred from homology"/>
<dbReference type="PANTHER" id="PTHR11693:SF22">
    <property type="entry name" value="ATP SYNTHASE SUBUNIT GAMMA, MITOCHONDRIAL"/>
    <property type="match status" value="1"/>
</dbReference>
<sequence>MNTTKDIELKIHKFEGIKKIVISMKSIASLNLQKAQHLIDSIREYESQINETLKGILSYYPDINLSFAKGKKAVIVYGSDQGLCGLFNEKLANFVQTEFKEKEDFYGFIVIGKKLDDFITDNKIKTFPAPIDYGSIYSYATNLMEFLSDLYISNQINEIYLSYNQFVGIGKFKTVIKKVIPFEIKRKNIYEYPPIVDINPIEILSSSIIEYIYSNVFRAYIESFISENGVRMMNMNNASKSIEKSINKLEIEKNYFRQEEITNEIEEIISAYKVLVGEK</sequence>
<dbReference type="CDD" id="cd12151">
    <property type="entry name" value="F1-ATPase_gamma"/>
    <property type="match status" value="1"/>
</dbReference>
<dbReference type="GO" id="GO:0045259">
    <property type="term" value="C:proton-transporting ATP synthase complex"/>
    <property type="evidence" value="ECO:0007669"/>
    <property type="project" value="UniProtKB-KW"/>
</dbReference>
<comment type="similarity">
    <text evidence="3">Belongs to the ATPase gamma chain family.</text>
</comment>
<dbReference type="Gene3D" id="1.10.287.80">
    <property type="entry name" value="ATP synthase, gamma subunit, helix hairpin domain"/>
    <property type="match status" value="1"/>
</dbReference>
<organism evidence="10 11">
    <name type="scientific">Hydrogenothermus marinus</name>
    <dbReference type="NCBI Taxonomy" id="133270"/>
    <lineage>
        <taxon>Bacteria</taxon>
        <taxon>Pseudomonadati</taxon>
        <taxon>Aquificota</taxon>
        <taxon>Aquificia</taxon>
        <taxon>Aquificales</taxon>
        <taxon>Hydrogenothermaceae</taxon>
        <taxon>Hydrogenothermus</taxon>
    </lineage>
</organism>
<evidence type="ECO:0000256" key="4">
    <source>
        <dbReference type="ARBA" id="ARBA00022448"/>
    </source>
</evidence>
<keyword evidence="7" id="KW-0472">Membrane</keyword>
<reference evidence="10 11" key="1">
    <citation type="submission" date="2018-10" db="EMBL/GenBank/DDBJ databases">
        <title>Genomic Encyclopedia of Archaeal and Bacterial Type Strains, Phase II (KMG-II): from individual species to whole genera.</title>
        <authorList>
            <person name="Goeker M."/>
        </authorList>
    </citation>
    <scope>NUCLEOTIDE SEQUENCE [LARGE SCALE GENOMIC DNA]</scope>
    <source>
        <strain evidence="10 11">VM1</strain>
    </source>
</reference>